<organism evidence="3 4">
    <name type="scientific">Chamaesiphon minutus (strain ATCC 27169 / PCC 6605)</name>
    <dbReference type="NCBI Taxonomy" id="1173020"/>
    <lineage>
        <taxon>Bacteria</taxon>
        <taxon>Bacillati</taxon>
        <taxon>Cyanobacteriota</taxon>
        <taxon>Cyanophyceae</taxon>
        <taxon>Gomontiellales</taxon>
        <taxon>Chamaesiphonaceae</taxon>
        <taxon>Chamaesiphon</taxon>
    </lineage>
</organism>
<sequence length="468" mass="52139">MKQKIFIWRFLAIVCIGMTISSSGWIWSMPVLTAMPPAADLRLAKIARPKPQPINRQNLQRSLDRQDLVAAVRQVELGWQYQYEAYYEGKFKSQYFELPEIQQKLAQIDRATNTKSALLYAVPLPNALHLILVSAQGKPIHKIVKDANAKTLPVVAKTLRRNIINPQTTNSEYLPPAQQLDRWMIQPITAELTARKIKTILFCLGTGLRGLPLAALHDGRQFLVERYNLAIIPAFNLLDRQSKTLPGLQVLAMGAAKFTNNTQLPAVPVELATITQQGSWSGRVLLNEAFTLNRFQQARAQTPYGIVHLATHADISAKAVQDSYIQFWDRRLQLDRVRDLRLDKPAVQLLVLSACRTALGTPNAELGFAGLAVQSGAKAVVASLWAVDDVGTLVLMSEFYQQLKTAPVKSNALRSTQIAMLKGNLKLSNSSIDRRARGGLPSELQSSQDLDLSHPYYWAAFTTIGNPW</sequence>
<keyword evidence="1" id="KW-0812">Transmembrane</keyword>
<dbReference type="HOGENOM" id="CLU_019562_1_1_3"/>
<reference evidence="3 4" key="1">
    <citation type="submission" date="2012-05" db="EMBL/GenBank/DDBJ databases">
        <title>Finished chromosome of genome of Chamaesiphon sp. PCC 6605.</title>
        <authorList>
            <consortium name="US DOE Joint Genome Institute"/>
            <person name="Gugger M."/>
            <person name="Coursin T."/>
            <person name="Rippka R."/>
            <person name="Tandeau De Marsac N."/>
            <person name="Huntemann M."/>
            <person name="Wei C.-L."/>
            <person name="Han J."/>
            <person name="Detter J.C."/>
            <person name="Han C."/>
            <person name="Tapia R."/>
            <person name="Chen A."/>
            <person name="Kyrpides N."/>
            <person name="Mavromatis K."/>
            <person name="Markowitz V."/>
            <person name="Szeto E."/>
            <person name="Ivanova N."/>
            <person name="Pagani I."/>
            <person name="Pati A."/>
            <person name="Goodwin L."/>
            <person name="Nordberg H.P."/>
            <person name="Cantor M.N."/>
            <person name="Hua S.X."/>
            <person name="Woyke T."/>
            <person name="Kerfeld C.A."/>
        </authorList>
    </citation>
    <scope>NUCLEOTIDE SEQUENCE [LARGE SCALE GENOMIC DNA]</scope>
    <source>
        <strain evidence="4">ATCC 27169 / PCC 6605</strain>
    </source>
</reference>
<dbReference type="Proteomes" id="UP000010366">
    <property type="component" value="Chromosome"/>
</dbReference>
<keyword evidence="1" id="KW-1133">Transmembrane helix</keyword>
<name>K9UCW2_CHAP6</name>
<dbReference type="AlphaFoldDB" id="K9UCW2"/>
<dbReference type="InterPro" id="IPR024983">
    <property type="entry name" value="CHAT_dom"/>
</dbReference>
<dbReference type="eggNOG" id="COG4995">
    <property type="taxonomic scope" value="Bacteria"/>
</dbReference>
<feature type="domain" description="CHAT" evidence="2">
    <location>
        <begin position="175"/>
        <end position="466"/>
    </location>
</feature>
<dbReference type="PATRIC" id="fig|1173020.3.peg.1505"/>
<keyword evidence="4" id="KW-1185">Reference proteome</keyword>
<feature type="transmembrane region" description="Helical" evidence="1">
    <location>
        <begin position="7"/>
        <end position="27"/>
    </location>
</feature>
<accession>K9UCW2</accession>
<dbReference type="KEGG" id="cmp:Cha6605_1287"/>
<keyword evidence="1" id="KW-0472">Membrane</keyword>
<gene>
    <name evidence="3" type="ORF">Cha6605_1287</name>
</gene>
<proteinExistence type="predicted"/>
<evidence type="ECO:0000313" key="4">
    <source>
        <dbReference type="Proteomes" id="UP000010366"/>
    </source>
</evidence>
<evidence type="ECO:0000259" key="2">
    <source>
        <dbReference type="Pfam" id="PF12770"/>
    </source>
</evidence>
<dbReference type="OrthoDB" id="446317at2"/>
<dbReference type="Pfam" id="PF12770">
    <property type="entry name" value="CHAT"/>
    <property type="match status" value="1"/>
</dbReference>
<protein>
    <recommendedName>
        <fullName evidence="2">CHAT domain-containing protein</fullName>
    </recommendedName>
</protein>
<dbReference type="EMBL" id="CP003600">
    <property type="protein sequence ID" value="AFY92488.1"/>
    <property type="molecule type" value="Genomic_DNA"/>
</dbReference>
<dbReference type="RefSeq" id="WP_015158672.1">
    <property type="nucleotide sequence ID" value="NC_019697.1"/>
</dbReference>
<evidence type="ECO:0000256" key="1">
    <source>
        <dbReference type="SAM" id="Phobius"/>
    </source>
</evidence>
<dbReference type="STRING" id="1173020.Cha6605_1287"/>
<evidence type="ECO:0000313" key="3">
    <source>
        <dbReference type="EMBL" id="AFY92488.1"/>
    </source>
</evidence>